<organism evidence="3 4">
    <name type="scientific">Gossypium barbadense</name>
    <name type="common">Sea Island cotton</name>
    <name type="synonym">Hibiscus barbadensis</name>
    <dbReference type="NCBI Taxonomy" id="3634"/>
    <lineage>
        <taxon>Eukaryota</taxon>
        <taxon>Viridiplantae</taxon>
        <taxon>Streptophyta</taxon>
        <taxon>Embryophyta</taxon>
        <taxon>Tracheophyta</taxon>
        <taxon>Spermatophyta</taxon>
        <taxon>Magnoliopsida</taxon>
        <taxon>eudicotyledons</taxon>
        <taxon>Gunneridae</taxon>
        <taxon>Pentapetalae</taxon>
        <taxon>rosids</taxon>
        <taxon>malvids</taxon>
        <taxon>Malvales</taxon>
        <taxon>Malvaceae</taxon>
        <taxon>Malvoideae</taxon>
        <taxon>Gossypium</taxon>
    </lineage>
</organism>
<feature type="binding site" evidence="1">
    <location>
        <position position="424"/>
    </location>
    <ligand>
        <name>Zn(2+)</name>
        <dbReference type="ChEBI" id="CHEBI:29105"/>
    </ligand>
</feature>
<feature type="region of interest" description="Disordered" evidence="2">
    <location>
        <begin position="443"/>
        <end position="463"/>
    </location>
</feature>
<evidence type="ECO:0000313" key="3">
    <source>
        <dbReference type="EMBL" id="PPR96184.1"/>
    </source>
</evidence>
<dbReference type="GO" id="GO:0046872">
    <property type="term" value="F:metal ion binding"/>
    <property type="evidence" value="ECO:0007669"/>
    <property type="project" value="UniProtKB-KW"/>
</dbReference>
<reference evidence="3 4" key="1">
    <citation type="submission" date="2015-01" db="EMBL/GenBank/DDBJ databases">
        <title>Genome of allotetraploid Gossypium barbadense reveals genomic plasticity and fiber elongation in cotton evolution.</title>
        <authorList>
            <person name="Chen X."/>
            <person name="Liu X."/>
            <person name="Zhao B."/>
            <person name="Zheng H."/>
            <person name="Hu Y."/>
            <person name="Lu G."/>
            <person name="Yang C."/>
            <person name="Chen J."/>
            <person name="Shan C."/>
            <person name="Zhang L."/>
            <person name="Zhou Y."/>
            <person name="Wang L."/>
            <person name="Guo W."/>
            <person name="Bai Y."/>
            <person name="Ruan J."/>
            <person name="Shangguan X."/>
            <person name="Mao Y."/>
            <person name="Jiang J."/>
            <person name="Zhu Y."/>
            <person name="Lei J."/>
            <person name="Kang H."/>
            <person name="Chen S."/>
            <person name="He X."/>
            <person name="Wang R."/>
            <person name="Wang Y."/>
            <person name="Chen J."/>
            <person name="Wang L."/>
            <person name="Yu S."/>
            <person name="Wang B."/>
            <person name="Wei J."/>
            <person name="Song S."/>
            <person name="Lu X."/>
            <person name="Gao Z."/>
            <person name="Gu W."/>
            <person name="Deng X."/>
            <person name="Ma D."/>
            <person name="Wang S."/>
            <person name="Liang W."/>
            <person name="Fang L."/>
            <person name="Cai C."/>
            <person name="Zhu X."/>
            <person name="Zhou B."/>
            <person name="Zhang Y."/>
            <person name="Chen Z."/>
            <person name="Xu S."/>
            <person name="Zhu R."/>
            <person name="Wang S."/>
            <person name="Zhang T."/>
            <person name="Zhao G."/>
        </authorList>
    </citation>
    <scope>NUCLEOTIDE SEQUENCE [LARGE SCALE GENOMIC DNA]</scope>
    <source>
        <strain evidence="4">cv. Xinhai21</strain>
        <tissue evidence="3">Leaf</tissue>
    </source>
</reference>
<evidence type="ECO:0000313" key="4">
    <source>
        <dbReference type="Proteomes" id="UP000239757"/>
    </source>
</evidence>
<feature type="region of interest" description="Disordered" evidence="2">
    <location>
        <begin position="1"/>
        <end position="72"/>
    </location>
</feature>
<gene>
    <name evidence="3" type="ORF">GOBAR_AA24482</name>
</gene>
<keyword evidence="1" id="KW-0479">Metal-binding</keyword>
<dbReference type="AlphaFoldDB" id="A0A2P5WYL5"/>
<evidence type="ECO:0000256" key="1">
    <source>
        <dbReference type="PIRSR" id="PIRSR605019-1"/>
    </source>
</evidence>
<dbReference type="GO" id="GO:0006284">
    <property type="term" value="P:base-excision repair"/>
    <property type="evidence" value="ECO:0007669"/>
    <property type="project" value="InterPro"/>
</dbReference>
<keyword evidence="1" id="KW-0862">Zinc</keyword>
<dbReference type="PANTHER" id="PTHR31116:SF47">
    <property type="entry name" value="DNA-3-METHYLADENINE GLYCOSYLASE 1-LIKE"/>
    <property type="match status" value="1"/>
</dbReference>
<feature type="compositionally biased region" description="Gly residues" evidence="2">
    <location>
        <begin position="112"/>
        <end position="127"/>
    </location>
</feature>
<proteinExistence type="predicted"/>
<feature type="compositionally biased region" description="Low complexity" evidence="2">
    <location>
        <begin position="99"/>
        <end position="111"/>
    </location>
</feature>
<dbReference type="InterPro" id="IPR011257">
    <property type="entry name" value="DNA_glycosylase"/>
</dbReference>
<name>A0A2P5WYL5_GOSBA</name>
<dbReference type="GO" id="GO:0008725">
    <property type="term" value="F:DNA-3-methyladenine glycosylase activity"/>
    <property type="evidence" value="ECO:0007669"/>
    <property type="project" value="InterPro"/>
</dbReference>
<feature type="region of interest" description="Disordered" evidence="2">
    <location>
        <begin position="99"/>
        <end position="140"/>
    </location>
</feature>
<dbReference type="Proteomes" id="UP000239757">
    <property type="component" value="Unassembled WGS sequence"/>
</dbReference>
<sequence length="463" mass="51168">MSGPPRVRSANTATEMEARSVLGPAGNKVPTKPASKSTKKPVQQTPEGKDKEKVKELLTPQKKPTPAPQSLTLTASILRQQERMAGNFSMSLSCLSDGGASSSSAGSSSSGMTGGGGRRGGKHGIGVGVRRKQSGPKGESGVIVVDSWEGGCLDNKKRCGWVTTNSGNKTRTQNLLCIQQLIECMNYLRLCPRLRWNNILFLIKAKFSRDVQMEGFGLKLNGGLEKDRPSFLLHGSLRLLGPFPTKVLQLLLMYHLLLVYFSEWGVPVNDDKKLFELLSLSGALAELTWPTILSKGHLFRDTFLEFDPRAVSKLWGVPAHDDVKFKLLKQALIVTTHRCLAKKALANKFCYMQVIDEFGSFDKYIWSFVNHKPIVGQFRYPRQVPVKSPKSEVISKDLIRRGFRSVGPTVVYSFMQVAGLTNDHLMSCFRFQECITGVESRGKVNNDEANDETKKVEETTALG</sequence>
<dbReference type="PANTHER" id="PTHR31116">
    <property type="entry name" value="OS04G0501200 PROTEIN"/>
    <property type="match status" value="1"/>
</dbReference>
<feature type="compositionally biased region" description="Basic and acidic residues" evidence="2">
    <location>
        <begin position="47"/>
        <end position="56"/>
    </location>
</feature>
<dbReference type="SUPFAM" id="SSF48150">
    <property type="entry name" value="DNA-glycosylase"/>
    <property type="match status" value="1"/>
</dbReference>
<feature type="binding site" evidence="1">
    <location>
        <position position="428"/>
    </location>
    <ligand>
        <name>Zn(2+)</name>
        <dbReference type="ChEBI" id="CHEBI:29105"/>
    </ligand>
</feature>
<evidence type="ECO:0000256" key="2">
    <source>
        <dbReference type="SAM" id="MobiDB-lite"/>
    </source>
</evidence>
<dbReference type="OrthoDB" id="3941538at2759"/>
<dbReference type="Gene3D" id="1.10.340.30">
    <property type="entry name" value="Hypothetical protein, domain 2"/>
    <property type="match status" value="1"/>
</dbReference>
<dbReference type="InterPro" id="IPR005019">
    <property type="entry name" value="Adenine_glyco"/>
</dbReference>
<feature type="compositionally biased region" description="Low complexity" evidence="2">
    <location>
        <begin position="28"/>
        <end position="42"/>
    </location>
</feature>
<protein>
    <submittedName>
        <fullName evidence="3">Uncharacterized protein</fullName>
    </submittedName>
</protein>
<dbReference type="Pfam" id="PF03352">
    <property type="entry name" value="Adenine_glyco"/>
    <property type="match status" value="1"/>
</dbReference>
<dbReference type="EMBL" id="KZ666104">
    <property type="protein sequence ID" value="PPR96184.1"/>
    <property type="molecule type" value="Genomic_DNA"/>
</dbReference>
<accession>A0A2P5WYL5</accession>